<dbReference type="Gene3D" id="1.10.238.10">
    <property type="entry name" value="EF-hand"/>
    <property type="match status" value="1"/>
</dbReference>
<evidence type="ECO:0000313" key="9">
    <source>
        <dbReference type="EMBL" id="KAF4685111.1"/>
    </source>
</evidence>
<feature type="non-terminal residue" evidence="9">
    <location>
        <position position="1"/>
    </location>
</feature>
<dbReference type="InterPro" id="IPR011992">
    <property type="entry name" value="EF-hand-dom_pair"/>
</dbReference>
<dbReference type="PROSITE" id="PS00018">
    <property type="entry name" value="EF_HAND_1"/>
    <property type="match status" value="1"/>
</dbReference>
<keyword evidence="3" id="KW-0106">Calcium</keyword>
<dbReference type="PROSITE" id="PS50222">
    <property type="entry name" value="EF_HAND_2"/>
    <property type="match status" value="1"/>
</dbReference>
<feature type="compositionally biased region" description="Low complexity" evidence="7">
    <location>
        <begin position="186"/>
        <end position="200"/>
    </location>
</feature>
<dbReference type="Proteomes" id="UP000574390">
    <property type="component" value="Unassembled WGS sequence"/>
</dbReference>
<keyword evidence="6" id="KW-0274">FAD</keyword>
<dbReference type="InterPro" id="IPR002048">
    <property type="entry name" value="EF_hand_dom"/>
</dbReference>
<dbReference type="GO" id="GO:0005739">
    <property type="term" value="C:mitochondrion"/>
    <property type="evidence" value="ECO:0007669"/>
    <property type="project" value="TreeGrafter"/>
</dbReference>
<organism evidence="9 10">
    <name type="scientific">Perkinsus olseni</name>
    <name type="common">Perkinsus atlanticus</name>
    <dbReference type="NCBI Taxonomy" id="32597"/>
    <lineage>
        <taxon>Eukaryota</taxon>
        <taxon>Sar</taxon>
        <taxon>Alveolata</taxon>
        <taxon>Perkinsozoa</taxon>
        <taxon>Perkinsea</taxon>
        <taxon>Perkinsida</taxon>
        <taxon>Perkinsidae</taxon>
        <taxon>Perkinsus</taxon>
    </lineage>
</organism>
<comment type="caution">
    <text evidence="9">The sequence shown here is derived from an EMBL/GenBank/DDBJ whole genome shotgun (WGS) entry which is preliminary data.</text>
</comment>
<dbReference type="InterPro" id="IPR002872">
    <property type="entry name" value="Proline_DH_dom"/>
</dbReference>
<dbReference type="GO" id="GO:0004657">
    <property type="term" value="F:proline dehydrogenase activity"/>
    <property type="evidence" value="ECO:0007669"/>
    <property type="project" value="UniProtKB-EC"/>
</dbReference>
<evidence type="ECO:0000256" key="5">
    <source>
        <dbReference type="ARBA" id="ARBA00023062"/>
    </source>
</evidence>
<dbReference type="GO" id="GO:0005509">
    <property type="term" value="F:calcium ion binding"/>
    <property type="evidence" value="ECO:0007669"/>
    <property type="project" value="InterPro"/>
</dbReference>
<keyword evidence="4 6" id="KW-0560">Oxidoreductase</keyword>
<sequence length="788" mass="86329">MRRACCLTTATRRLGEASPNRRAVQRSATDSQIRLSWVSPVYQEAQSLEDTPNESEVEEAGLLDEGECGAAVVLAGDQSVAKAPSSDLDSTTAPMAAPGLNQDSENVLKEPVVDAHEERERSEREALEVWLEALDEVLERCDLPPVFVAEECSRAPEDETPRGAALAAFTSSSCSSLGTPLSSVCSDISSDTSGSCDGGTSQEGASDDEVAQHENPQISPLGADLTGLEDNHHGSTGSTKVPFGHSLPNRPRLASAAPQCPPRPALPPRTRLDLLAHPAYGDFAAVSVPMLGASLRRPMAFSPPYTACLVSRRPLLRAFCTTTPKRQELPLDDPKIAFRWKSTGEVLRGWLVLKLCTYNYVIRNAKKLYQRSRSILGDGITHGVIRRTLFALFCAGESEVGIRPKLQRLHEAGVTAILDPVDEGDVSPAGPSTTDMMGPSAPERADTMQARIFDYEGERRCDSRVDLVKAAISTVDRAVQGKGITAMKISAMGPPVLLERMSNGIRQLQSFYSHLCDGHECALSYEELKEALVSVSGSCNTADIEDRFAKLDDDGDGKVDLMDWMNSVSLTELTEIMMREPGVEGPRLETVLTEEDLRLLQSMYHRVDAVCQAAFDSGVKILIDAEWTAIQPAIDKVATSMMRKYNRDDRKGPIVFNTYQTYLKDARQRVRRDLQMAQREGYRFACKVVRGAYIVSERMKAEEDGRESPICDTYEATSASYHGVIEDLLDHASRPSIIIATHNADTVKFAVGKLSNCPPERRDDVMFAQLYGMADPITYILAKEGYRA</sequence>
<evidence type="ECO:0000256" key="2">
    <source>
        <dbReference type="ARBA" id="ARBA00012695"/>
    </source>
</evidence>
<gene>
    <name evidence="9" type="ORF">FOZ62_023396</name>
</gene>
<dbReference type="PANTHER" id="PTHR13914">
    <property type="entry name" value="PROLINE OXIDASE"/>
    <property type="match status" value="1"/>
</dbReference>
<keyword evidence="5 6" id="KW-0642">Proline metabolism</keyword>
<dbReference type="Gene3D" id="3.20.20.220">
    <property type="match status" value="1"/>
</dbReference>
<feature type="region of interest" description="Disordered" evidence="7">
    <location>
        <begin position="423"/>
        <end position="442"/>
    </location>
</feature>
<dbReference type="Pfam" id="PF01619">
    <property type="entry name" value="Pro_dh"/>
    <property type="match status" value="1"/>
</dbReference>
<feature type="domain" description="EF-hand" evidence="8">
    <location>
        <begin position="539"/>
        <end position="574"/>
    </location>
</feature>
<proteinExistence type="inferred from homology"/>
<comment type="cofactor">
    <cofactor evidence="6">
        <name>FAD</name>
        <dbReference type="ChEBI" id="CHEBI:57692"/>
    </cofactor>
</comment>
<dbReference type="InterPro" id="IPR029041">
    <property type="entry name" value="FAD-linked_oxidoreductase-like"/>
</dbReference>
<dbReference type="PANTHER" id="PTHR13914:SF0">
    <property type="entry name" value="PROLINE DEHYDROGENASE 1, MITOCHONDRIAL"/>
    <property type="match status" value="1"/>
</dbReference>
<evidence type="ECO:0000256" key="7">
    <source>
        <dbReference type="SAM" id="MobiDB-lite"/>
    </source>
</evidence>
<evidence type="ECO:0000256" key="3">
    <source>
        <dbReference type="ARBA" id="ARBA00022837"/>
    </source>
</evidence>
<comment type="function">
    <text evidence="6">Converts proline to delta-1-pyrroline-5-carboxylate.</text>
</comment>
<comment type="catalytic activity">
    <reaction evidence="6">
        <text>L-proline + a quinone = (S)-1-pyrroline-5-carboxylate + a quinol + H(+)</text>
        <dbReference type="Rhea" id="RHEA:23784"/>
        <dbReference type="ChEBI" id="CHEBI:15378"/>
        <dbReference type="ChEBI" id="CHEBI:17388"/>
        <dbReference type="ChEBI" id="CHEBI:24646"/>
        <dbReference type="ChEBI" id="CHEBI:60039"/>
        <dbReference type="ChEBI" id="CHEBI:132124"/>
        <dbReference type="EC" id="1.5.5.2"/>
    </reaction>
</comment>
<feature type="region of interest" description="Disordered" evidence="7">
    <location>
        <begin position="82"/>
        <end position="102"/>
    </location>
</feature>
<dbReference type="SUPFAM" id="SSF47473">
    <property type="entry name" value="EF-hand"/>
    <property type="match status" value="1"/>
</dbReference>
<reference evidence="9 10" key="1">
    <citation type="submission" date="2020-04" db="EMBL/GenBank/DDBJ databases">
        <title>Perkinsus olseni comparative genomics.</title>
        <authorList>
            <person name="Bogema D.R."/>
        </authorList>
    </citation>
    <scope>NUCLEOTIDE SEQUENCE [LARGE SCALE GENOMIC DNA]</scope>
    <source>
        <strain evidence="9">ATCC PRA-205</strain>
    </source>
</reference>
<dbReference type="InterPro" id="IPR018247">
    <property type="entry name" value="EF_Hand_1_Ca_BS"/>
</dbReference>
<protein>
    <recommendedName>
        <fullName evidence="2 6">Proline dehydrogenase</fullName>
        <ecNumber evidence="2 6">1.5.5.2</ecNumber>
    </recommendedName>
</protein>
<feature type="region of interest" description="Disordered" evidence="7">
    <location>
        <begin position="186"/>
        <end position="268"/>
    </location>
</feature>
<dbReference type="EC" id="1.5.5.2" evidence="2 6"/>
<accession>A0A7J6NPY8</accession>
<dbReference type="InterPro" id="IPR015659">
    <property type="entry name" value="Proline_oxidase"/>
</dbReference>
<evidence type="ECO:0000256" key="6">
    <source>
        <dbReference type="RuleBase" id="RU364054"/>
    </source>
</evidence>
<dbReference type="AlphaFoldDB" id="A0A7J6NPY8"/>
<keyword evidence="6" id="KW-0285">Flavoprotein</keyword>
<evidence type="ECO:0000256" key="4">
    <source>
        <dbReference type="ARBA" id="ARBA00023002"/>
    </source>
</evidence>
<evidence type="ECO:0000259" key="8">
    <source>
        <dbReference type="PROSITE" id="PS50222"/>
    </source>
</evidence>
<dbReference type="EMBL" id="JABANM010037090">
    <property type="protein sequence ID" value="KAF4685111.1"/>
    <property type="molecule type" value="Genomic_DNA"/>
</dbReference>
<evidence type="ECO:0000256" key="1">
    <source>
        <dbReference type="ARBA" id="ARBA00005869"/>
    </source>
</evidence>
<name>A0A7J6NPY8_PEROL</name>
<comment type="similarity">
    <text evidence="1 6">Belongs to the proline oxidase family.</text>
</comment>
<dbReference type="GO" id="GO:0010133">
    <property type="term" value="P:L-proline catabolic process to L-glutamate"/>
    <property type="evidence" value="ECO:0007669"/>
    <property type="project" value="TreeGrafter"/>
</dbReference>
<dbReference type="SUPFAM" id="SSF51730">
    <property type="entry name" value="FAD-linked oxidoreductase"/>
    <property type="match status" value="1"/>
</dbReference>
<evidence type="ECO:0000313" key="10">
    <source>
        <dbReference type="Proteomes" id="UP000574390"/>
    </source>
</evidence>
<dbReference type="GO" id="GO:0071949">
    <property type="term" value="F:FAD binding"/>
    <property type="evidence" value="ECO:0007669"/>
    <property type="project" value="TreeGrafter"/>
</dbReference>